<keyword evidence="1" id="KW-0812">Transmembrane</keyword>
<dbReference type="Proteomes" id="UP000503349">
    <property type="component" value="Chromosome 5"/>
</dbReference>
<reference evidence="3" key="2">
    <citation type="submission" date="2019-02" db="EMBL/GenBank/DDBJ databases">
        <title>Opniocepnalus argus Var Kimnra genome.</title>
        <authorList>
            <person name="Zhou C."/>
            <person name="Xiao S."/>
        </authorList>
    </citation>
    <scope>NUCLEOTIDE SEQUENCE [LARGE SCALE GENOMIC DNA]</scope>
</reference>
<organism evidence="2 3">
    <name type="scientific">Channa argus</name>
    <name type="common">Northern snakehead</name>
    <name type="synonym">Ophicephalus argus</name>
    <dbReference type="NCBI Taxonomy" id="215402"/>
    <lineage>
        <taxon>Eukaryota</taxon>
        <taxon>Metazoa</taxon>
        <taxon>Chordata</taxon>
        <taxon>Craniata</taxon>
        <taxon>Vertebrata</taxon>
        <taxon>Euteleostomi</taxon>
        <taxon>Actinopterygii</taxon>
        <taxon>Neopterygii</taxon>
        <taxon>Teleostei</taxon>
        <taxon>Neoteleostei</taxon>
        <taxon>Acanthomorphata</taxon>
        <taxon>Anabantaria</taxon>
        <taxon>Anabantiformes</taxon>
        <taxon>Channoidei</taxon>
        <taxon>Channidae</taxon>
        <taxon>Channa</taxon>
    </lineage>
</organism>
<keyword evidence="3" id="KW-1185">Reference proteome</keyword>
<gene>
    <name evidence="2" type="ORF">EXN66_Car005065</name>
</gene>
<reference evidence="2 3" key="1">
    <citation type="submission" date="2019-02" db="EMBL/GenBank/DDBJ databases">
        <title>Opniocepnalus argus genome.</title>
        <authorList>
            <person name="Zhou C."/>
            <person name="Xiao S."/>
        </authorList>
    </citation>
    <scope>NUCLEOTIDE SEQUENCE [LARGE SCALE GENOMIC DNA]</scope>
    <source>
        <strain evidence="2">OARG1902GOOAL</strain>
        <tissue evidence="2">Muscle</tissue>
    </source>
</reference>
<protein>
    <submittedName>
        <fullName evidence="2">Uncharacterized protein</fullName>
    </submittedName>
</protein>
<evidence type="ECO:0000313" key="3">
    <source>
        <dbReference type="Proteomes" id="UP000503349"/>
    </source>
</evidence>
<evidence type="ECO:0000313" key="2">
    <source>
        <dbReference type="EMBL" id="KAF3689393.1"/>
    </source>
</evidence>
<dbReference type="AlphaFoldDB" id="A0A6G1PGS7"/>
<feature type="transmembrane region" description="Helical" evidence="1">
    <location>
        <begin position="6"/>
        <end position="22"/>
    </location>
</feature>
<accession>A0A6G1PGS7</accession>
<keyword evidence="1" id="KW-1133">Transmembrane helix</keyword>
<keyword evidence="1" id="KW-0472">Membrane</keyword>
<proteinExistence type="predicted"/>
<dbReference type="EMBL" id="CM015716">
    <property type="protein sequence ID" value="KAF3689393.1"/>
    <property type="molecule type" value="Genomic_DNA"/>
</dbReference>
<name>A0A6G1PGS7_CHAAH</name>
<sequence length="67" mass="8211">MGSIFFFMSVTVCHTVLLWYIYDICILQQHLKLCEIQLQNVYTCKHRKKVRNDKNKNMKMFFIKLHK</sequence>
<evidence type="ECO:0000256" key="1">
    <source>
        <dbReference type="SAM" id="Phobius"/>
    </source>
</evidence>